<dbReference type="EMBL" id="OA882468">
    <property type="protein sequence ID" value="CAD7275521.1"/>
    <property type="molecule type" value="Genomic_DNA"/>
</dbReference>
<name>A0A7R9BHP8_9CRUS</name>
<dbReference type="AlphaFoldDB" id="A0A7R9BHP8"/>
<evidence type="ECO:0000256" key="1">
    <source>
        <dbReference type="ARBA" id="ARBA00009224"/>
    </source>
</evidence>
<evidence type="ECO:0000256" key="3">
    <source>
        <dbReference type="ARBA" id="ARBA00029631"/>
    </source>
</evidence>
<proteinExistence type="inferred from homology"/>
<dbReference type="PANTHER" id="PTHR11001">
    <property type="entry name" value="MITOCHONDRIAL FISSION PROCESS PROTEIN 1"/>
    <property type="match status" value="1"/>
</dbReference>
<organism evidence="4">
    <name type="scientific">Notodromas monacha</name>
    <dbReference type="NCBI Taxonomy" id="399045"/>
    <lineage>
        <taxon>Eukaryota</taxon>
        <taxon>Metazoa</taxon>
        <taxon>Ecdysozoa</taxon>
        <taxon>Arthropoda</taxon>
        <taxon>Crustacea</taxon>
        <taxon>Oligostraca</taxon>
        <taxon>Ostracoda</taxon>
        <taxon>Podocopa</taxon>
        <taxon>Podocopida</taxon>
        <taxon>Cypridocopina</taxon>
        <taxon>Cypridoidea</taxon>
        <taxon>Cyprididae</taxon>
        <taxon>Notodromas</taxon>
    </lineage>
</organism>
<dbReference type="Proteomes" id="UP000678499">
    <property type="component" value="Unassembled WGS sequence"/>
</dbReference>
<protein>
    <recommendedName>
        <fullName evidence="2">Mitochondrial fission process protein 1</fullName>
    </recommendedName>
    <alternativeName>
        <fullName evidence="3">Mitochondrial 18 kDa protein</fullName>
    </alternativeName>
</protein>
<dbReference type="EMBL" id="CAJPEX010000431">
    <property type="protein sequence ID" value="CAG0915673.1"/>
    <property type="molecule type" value="Genomic_DNA"/>
</dbReference>
<accession>A0A7R9BHP8</accession>
<dbReference type="InterPro" id="IPR019560">
    <property type="entry name" value="Mitochondrial_18_kDa_protein"/>
</dbReference>
<sequence>MTGSGDKEKKEVDIFRDTPVRLLGYTNEVGESFRSQMHVKWVWASYVVASAYVVADTIDKSWKAYAKPAKGSATRGTTVTHTAIDTLLWQGLASVIVPGFTINRLCALTQFVMKTGFKSAPPGVMRWAPTVIGLGAIPFIVKPIDHSVDWVLDRTVRPKLSGIRNDSVKS</sequence>
<gene>
    <name evidence="4" type="ORF">NMOB1V02_LOCUS3313</name>
</gene>
<keyword evidence="5" id="KW-1185">Reference proteome</keyword>
<comment type="similarity">
    <text evidence="1">Belongs to the MTFP1 family.</text>
</comment>
<dbReference type="GO" id="GO:0005739">
    <property type="term" value="C:mitochondrion"/>
    <property type="evidence" value="ECO:0007669"/>
    <property type="project" value="TreeGrafter"/>
</dbReference>
<evidence type="ECO:0000256" key="2">
    <source>
        <dbReference type="ARBA" id="ARBA00017835"/>
    </source>
</evidence>
<dbReference type="PANTHER" id="PTHR11001:SF2">
    <property type="entry name" value="MITOCHONDRIAL FISSION PROCESS PROTEIN 1"/>
    <property type="match status" value="1"/>
</dbReference>
<dbReference type="GO" id="GO:0000266">
    <property type="term" value="P:mitochondrial fission"/>
    <property type="evidence" value="ECO:0007669"/>
    <property type="project" value="TreeGrafter"/>
</dbReference>
<evidence type="ECO:0000313" key="4">
    <source>
        <dbReference type="EMBL" id="CAD7275521.1"/>
    </source>
</evidence>
<reference evidence="4" key="1">
    <citation type="submission" date="2020-11" db="EMBL/GenBank/DDBJ databases">
        <authorList>
            <person name="Tran Van P."/>
        </authorList>
    </citation>
    <scope>NUCLEOTIDE SEQUENCE</scope>
</reference>
<dbReference type="Pfam" id="PF10558">
    <property type="entry name" value="MTP18"/>
    <property type="match status" value="2"/>
</dbReference>
<evidence type="ECO:0000313" key="5">
    <source>
        <dbReference type="Proteomes" id="UP000678499"/>
    </source>
</evidence>